<dbReference type="GO" id="GO:0000978">
    <property type="term" value="F:RNA polymerase II cis-regulatory region sequence-specific DNA binding"/>
    <property type="evidence" value="ECO:0007669"/>
    <property type="project" value="TreeGrafter"/>
</dbReference>
<evidence type="ECO:0000256" key="4">
    <source>
        <dbReference type="ARBA" id="ARBA00022833"/>
    </source>
</evidence>
<name>A0A9P1N0M8_9PELO</name>
<dbReference type="InterPro" id="IPR019786">
    <property type="entry name" value="Zinc_finger_PHD-type_CS"/>
</dbReference>
<feature type="region of interest" description="Disordered" evidence="6">
    <location>
        <begin position="1"/>
        <end position="111"/>
    </location>
</feature>
<gene>
    <name evidence="8" type="ORF">CAMP_LOCUS6197</name>
</gene>
<dbReference type="PANTHER" id="PTHR45975:SF2">
    <property type="entry name" value="NUCLEOSOME-REMODELING FACTOR SUBUNIT BPTF"/>
    <property type="match status" value="1"/>
</dbReference>
<dbReference type="Gene3D" id="3.30.40.10">
    <property type="entry name" value="Zinc/RING finger domain, C3HC4 (zinc finger)"/>
    <property type="match status" value="1"/>
</dbReference>
<dbReference type="InterPro" id="IPR028941">
    <property type="entry name" value="WHIM2_dom"/>
</dbReference>
<dbReference type="Pfam" id="PF15613">
    <property type="entry name" value="WSD"/>
    <property type="match status" value="1"/>
</dbReference>
<dbReference type="InterPro" id="IPR011011">
    <property type="entry name" value="Znf_FYVE_PHD"/>
</dbReference>
<evidence type="ECO:0000256" key="5">
    <source>
        <dbReference type="ARBA" id="ARBA00023242"/>
    </source>
</evidence>
<accession>A0A9P1N0M8</accession>
<evidence type="ECO:0000259" key="7">
    <source>
        <dbReference type="PROSITE" id="PS50827"/>
    </source>
</evidence>
<dbReference type="GO" id="GO:0016589">
    <property type="term" value="C:NURF complex"/>
    <property type="evidence" value="ECO:0007669"/>
    <property type="project" value="InterPro"/>
</dbReference>
<comment type="caution">
    <text evidence="8">The sequence shown here is derived from an EMBL/GenBank/DDBJ whole genome shotgun (WGS) entry which is preliminary data.</text>
</comment>
<feature type="compositionally biased region" description="Low complexity" evidence="6">
    <location>
        <begin position="56"/>
        <end position="72"/>
    </location>
</feature>
<feature type="compositionally biased region" description="Pro residues" evidence="6">
    <location>
        <begin position="1236"/>
        <end position="1250"/>
    </location>
</feature>
<dbReference type="GO" id="GO:0008270">
    <property type="term" value="F:zinc ion binding"/>
    <property type="evidence" value="ECO:0007669"/>
    <property type="project" value="UniProtKB-KW"/>
</dbReference>
<dbReference type="GO" id="GO:0006357">
    <property type="term" value="P:regulation of transcription by RNA polymerase II"/>
    <property type="evidence" value="ECO:0007669"/>
    <property type="project" value="InterPro"/>
</dbReference>
<sequence length="1553" mass="176915">MPDSLPRSSRRSRVPKRYLDDDYTPTQSVAAKRNRSSTPATPLAATPVKNSRSSRKSTTATQQATVSSASASAPPPAKKPRRNTRASQKAVVEKIYEEADSESEDSEDLDFPEPNFDDFEAEDEILEGFSDVSAGKNVAENDQDQEIYPWIDLPAEEIPKLELPESSADIPLPRNLIFDAIEAYEILRSHHRTLRLTPFLFEDFCGALISQNNSCLMAEIHIALLKVALKSDDEEGVHYSVNDTNNAINLILHHLDPLTYGEILRLYIEAYPGVDESVLEAVNAPNYPFVGFEPKLVVILFMCYRFLYSSEYRKVVSNSGGFKNEESCRVCGKSSARIVGCSRCEASFHPECSSLKPFPEVLICNLCTQNAAVKGVQDARHFDECIEKEPLRMSPIGRDRHGRVYWFVARRVFVQSEDESTEIHYYSTVPQLYQLLESLDEKFYEKSLCAFFRKNIDEFLEQMTQTFELSGERIEQIVKEKVARKVYFEQLPEMYLQQDNVKRMSSILYSCRQIAYLKQEAEMAVKKEEAAENPVENPPKILSETLLGIHDARLVNTFWSCGVQEEALIDLYVQNHGDAQILAEKFWRMGDAKCDDRFMLYKNFYAQNEMSEGFHARKKTQDRKKYMFSKFSFHEDANFQFDWTIPREKSTIFGPEMILEKILACTIQKFARKLPLALMHRKWRKNLAPFEQKLAESRNFADFAQRLLEFEMAIRKTVFVPQYYNGIGQTRFERSTVEQRDLAAKEFQRAKKLEVDAIQKELDDSFVRVNYRKPKWPNTYLMRQKGEFYRNAGKGGMGGWYWISAKRPQKLGDVPKKPSLKEQEAKVLDEEQQKSNRKASNLLKITEKLGKLAEAREKRRKFDENPELGKSYKFSTCYASKCAGKSGNSNFSCYSPNCRTKYWEKVEAAEKRAELRRNRVVGQELMWDIPEVQTFGSKSDRKKRNLFILQKKILRKLCKTGGCQQIYLPGFSLAGKSNPSVWNYPAPRPCFDLCWKWQLLNAKSLHAVSLALKILWTTIRWSEMDPDDTHPDRRVVVDHPTHDERRKVIWHHEMGPFGQYERYLMEIEIIPLYNDDLFDEEDDAWSAKKEREGKKTGKSTRKSRGFSDKAAISGSATRRVPKEIKKVWFDGVDLKLYEIRDYWKLVIKGEEDEERRLAPPPPPRKFAAPGSATAAAKKQADYFNKHPVGSVGATLVHSMAQFRALHSNAGKTRNSVGQPMHPSHHLHPSQLAARIGPPPMPQPRRPPQAPPTNNGNLPKLAPRQTFAPPKMIPQTHPQIRNSYPLQHPQDYRFSQQPSTSRAAAGRDSLPLPQPPAAATVAYRNVQLAPRPIQAMRQTSNGYQFAEGAIRGGGRNGNPQPQPQPTTIIRKVYYKTVEPVGEPHQTPEMRRMVVQQPKNPGLAGEEAIGANNASDGDEPPPIIPRYDQQPPIRHVYQQQTQRIIPQAAPGGKGPVIVIKRAANDPGTNVVIRQAIPSGGRIVQVRNAAPSAGGARVMRIQPGGLAPQRAFVTPNTQMIQKARIVPRGGTTMQMAQQQLETNDLQPEEEQIQQEF</sequence>
<evidence type="ECO:0000256" key="6">
    <source>
        <dbReference type="SAM" id="MobiDB-lite"/>
    </source>
</evidence>
<dbReference type="OrthoDB" id="784962at2759"/>
<keyword evidence="2" id="KW-0479">Metal-binding</keyword>
<feature type="region of interest" description="Disordered" evidence="6">
    <location>
        <begin position="1152"/>
        <end position="1172"/>
    </location>
</feature>
<dbReference type="InterPro" id="IPR018501">
    <property type="entry name" value="DDT_dom"/>
</dbReference>
<evidence type="ECO:0000256" key="3">
    <source>
        <dbReference type="ARBA" id="ARBA00022771"/>
    </source>
</evidence>
<evidence type="ECO:0000313" key="9">
    <source>
        <dbReference type="Proteomes" id="UP001152747"/>
    </source>
</evidence>
<evidence type="ECO:0000256" key="1">
    <source>
        <dbReference type="ARBA" id="ARBA00004123"/>
    </source>
</evidence>
<dbReference type="SUPFAM" id="SSF57903">
    <property type="entry name" value="FYVE/PHD zinc finger"/>
    <property type="match status" value="1"/>
</dbReference>
<dbReference type="CDD" id="cd15489">
    <property type="entry name" value="PHD_SF"/>
    <property type="match status" value="1"/>
</dbReference>
<feature type="region of interest" description="Disordered" evidence="6">
    <location>
        <begin position="1210"/>
        <end position="1312"/>
    </location>
</feature>
<feature type="compositionally biased region" description="Polar residues" evidence="6">
    <location>
        <begin position="1292"/>
        <end position="1301"/>
    </location>
</feature>
<protein>
    <recommendedName>
        <fullName evidence="7">DDT domain-containing protein</fullName>
    </recommendedName>
</protein>
<evidence type="ECO:0000313" key="8">
    <source>
        <dbReference type="EMBL" id="CAI5443560.1"/>
    </source>
</evidence>
<feature type="domain" description="DDT" evidence="7">
    <location>
        <begin position="174"/>
        <end position="234"/>
    </location>
</feature>
<proteinExistence type="predicted"/>
<dbReference type="InterPro" id="IPR001965">
    <property type="entry name" value="Znf_PHD"/>
</dbReference>
<keyword evidence="4" id="KW-0862">Zinc</keyword>
<dbReference type="Proteomes" id="UP001152747">
    <property type="component" value="Unassembled WGS sequence"/>
</dbReference>
<keyword evidence="3" id="KW-0863">Zinc-finger</keyword>
<keyword evidence="5" id="KW-0539">Nucleus</keyword>
<keyword evidence="9" id="KW-1185">Reference proteome</keyword>
<feature type="compositionally biased region" description="Acidic residues" evidence="6">
    <location>
        <begin position="98"/>
        <end position="111"/>
    </location>
</feature>
<evidence type="ECO:0000256" key="2">
    <source>
        <dbReference type="ARBA" id="ARBA00022723"/>
    </source>
</evidence>
<dbReference type="InterPro" id="IPR013083">
    <property type="entry name" value="Znf_RING/FYVE/PHD"/>
</dbReference>
<comment type="subcellular location">
    <subcellularLocation>
        <location evidence="1">Nucleus</location>
    </subcellularLocation>
</comment>
<dbReference type="SMART" id="SM00249">
    <property type="entry name" value="PHD"/>
    <property type="match status" value="1"/>
</dbReference>
<dbReference type="SMART" id="SM00571">
    <property type="entry name" value="DDT"/>
    <property type="match status" value="1"/>
</dbReference>
<dbReference type="PROSITE" id="PS50827">
    <property type="entry name" value="DDT"/>
    <property type="match status" value="1"/>
</dbReference>
<dbReference type="PROSITE" id="PS01359">
    <property type="entry name" value="ZF_PHD_1"/>
    <property type="match status" value="1"/>
</dbReference>
<dbReference type="InterPro" id="IPR038028">
    <property type="entry name" value="BPTF"/>
</dbReference>
<dbReference type="PANTHER" id="PTHR45975">
    <property type="entry name" value="NUCLEOSOME-REMODELING FACTOR SUBUNIT BPTF"/>
    <property type="match status" value="1"/>
</dbReference>
<feature type="region of interest" description="Disordered" evidence="6">
    <location>
        <begin position="1087"/>
        <end position="1110"/>
    </location>
</feature>
<dbReference type="Pfam" id="PF02791">
    <property type="entry name" value="DDT"/>
    <property type="match status" value="1"/>
</dbReference>
<dbReference type="EMBL" id="CANHGI010000002">
    <property type="protein sequence ID" value="CAI5443560.1"/>
    <property type="molecule type" value="Genomic_DNA"/>
</dbReference>
<reference evidence="8" key="1">
    <citation type="submission" date="2022-11" db="EMBL/GenBank/DDBJ databases">
        <authorList>
            <person name="Kikuchi T."/>
        </authorList>
    </citation>
    <scope>NUCLEOTIDE SEQUENCE</scope>
    <source>
        <strain evidence="8">PS1010</strain>
    </source>
</reference>
<organism evidence="8 9">
    <name type="scientific">Caenorhabditis angaria</name>
    <dbReference type="NCBI Taxonomy" id="860376"/>
    <lineage>
        <taxon>Eukaryota</taxon>
        <taxon>Metazoa</taxon>
        <taxon>Ecdysozoa</taxon>
        <taxon>Nematoda</taxon>
        <taxon>Chromadorea</taxon>
        <taxon>Rhabditida</taxon>
        <taxon>Rhabditina</taxon>
        <taxon>Rhabditomorpha</taxon>
        <taxon>Rhabditoidea</taxon>
        <taxon>Rhabditidae</taxon>
        <taxon>Peloderinae</taxon>
        <taxon>Caenorhabditis</taxon>
    </lineage>
</organism>
<feature type="compositionally biased region" description="Polar residues" evidence="6">
    <location>
        <begin position="1275"/>
        <end position="1284"/>
    </location>
</feature>